<dbReference type="Proteomes" id="UP001500683">
    <property type="component" value="Unassembled WGS sequence"/>
</dbReference>
<reference evidence="2" key="1">
    <citation type="journal article" date="2019" name="Int. J. Syst. Evol. Microbiol.">
        <title>The Global Catalogue of Microorganisms (GCM) 10K type strain sequencing project: providing services to taxonomists for standard genome sequencing and annotation.</title>
        <authorList>
            <consortium name="The Broad Institute Genomics Platform"/>
            <consortium name="The Broad Institute Genome Sequencing Center for Infectious Disease"/>
            <person name="Wu L."/>
            <person name="Ma J."/>
        </authorList>
    </citation>
    <scope>NUCLEOTIDE SEQUENCE [LARGE SCALE GENOMIC DNA]</scope>
    <source>
        <strain evidence="2">JCM 16702</strain>
    </source>
</reference>
<sequence>MTLVRDADARRTRTPNALMTTLATPTQGGTGAVAVWRVDMPAGRRGPLHAIDAEQVWSFLDGDATIELGGRVLEAAAGDTVVMAADVPRRVTTEGGFVAVVAAAAGGRVYNPDGVGDGCEMAPKGTDRIVPPWAA</sequence>
<proteinExistence type="predicted"/>
<dbReference type="InterPro" id="IPR011051">
    <property type="entry name" value="RmlC_Cupin_sf"/>
</dbReference>
<evidence type="ECO:0000313" key="1">
    <source>
        <dbReference type="EMBL" id="GAA4085486.1"/>
    </source>
</evidence>
<dbReference type="SUPFAM" id="SSF51182">
    <property type="entry name" value="RmlC-like cupins"/>
    <property type="match status" value="1"/>
</dbReference>
<protein>
    <recommendedName>
        <fullName evidence="3">Cupin domain-containing protein</fullName>
    </recommendedName>
</protein>
<dbReference type="RefSeq" id="WP_344952514.1">
    <property type="nucleotide sequence ID" value="NZ_BAAAZG010000039.1"/>
</dbReference>
<gene>
    <name evidence="1" type="ORF">GCM10022214_51840</name>
</gene>
<dbReference type="EMBL" id="BAAAZG010000039">
    <property type="protein sequence ID" value="GAA4085486.1"/>
    <property type="molecule type" value="Genomic_DNA"/>
</dbReference>
<evidence type="ECO:0000313" key="2">
    <source>
        <dbReference type="Proteomes" id="UP001500683"/>
    </source>
</evidence>
<name>A0ABP7WBL1_9ACTN</name>
<keyword evidence="2" id="KW-1185">Reference proteome</keyword>
<dbReference type="InterPro" id="IPR014710">
    <property type="entry name" value="RmlC-like_jellyroll"/>
</dbReference>
<organism evidence="1 2">
    <name type="scientific">Actinomadura miaoliensis</name>
    <dbReference type="NCBI Taxonomy" id="430685"/>
    <lineage>
        <taxon>Bacteria</taxon>
        <taxon>Bacillati</taxon>
        <taxon>Actinomycetota</taxon>
        <taxon>Actinomycetes</taxon>
        <taxon>Streptosporangiales</taxon>
        <taxon>Thermomonosporaceae</taxon>
        <taxon>Actinomadura</taxon>
    </lineage>
</organism>
<comment type="caution">
    <text evidence="1">The sequence shown here is derived from an EMBL/GenBank/DDBJ whole genome shotgun (WGS) entry which is preliminary data.</text>
</comment>
<evidence type="ECO:0008006" key="3">
    <source>
        <dbReference type="Google" id="ProtNLM"/>
    </source>
</evidence>
<dbReference type="Gene3D" id="2.60.120.10">
    <property type="entry name" value="Jelly Rolls"/>
    <property type="match status" value="1"/>
</dbReference>
<accession>A0ABP7WBL1</accession>